<dbReference type="AlphaFoldDB" id="A0A841RRG3"/>
<dbReference type="Proteomes" id="UP000572212">
    <property type="component" value="Unassembled WGS sequence"/>
</dbReference>
<reference evidence="1 2" key="1">
    <citation type="submission" date="2020-08" db="EMBL/GenBank/DDBJ databases">
        <title>Genomic Encyclopedia of Type Strains, Phase IV (KMG-IV): sequencing the most valuable type-strain genomes for metagenomic binning, comparative biology and taxonomic classification.</title>
        <authorList>
            <person name="Goeker M."/>
        </authorList>
    </citation>
    <scope>NUCLEOTIDE SEQUENCE [LARGE SCALE GENOMIC DNA]</scope>
    <source>
        <strain evidence="1 2">DSM 11805</strain>
    </source>
</reference>
<protein>
    <submittedName>
        <fullName evidence="1">Uncharacterized protein</fullName>
    </submittedName>
</protein>
<dbReference type="EMBL" id="JACHON010000025">
    <property type="protein sequence ID" value="MBB6514203.1"/>
    <property type="molecule type" value="Genomic_DNA"/>
</dbReference>
<evidence type="ECO:0000313" key="1">
    <source>
        <dbReference type="EMBL" id="MBB6514203.1"/>
    </source>
</evidence>
<proteinExistence type="predicted"/>
<accession>A0A841RRG3</accession>
<sequence length="148" mass="17528">MEYWDLIENPSNEIYRKLITVLCNNSDKFYFITRKELKCNHEILELFKPYVLQTYQTKEWASTITKGPEATVYVIDSNIETCHLLQQVANSLYDWVAPQLPEDLTFIKNNFEWFTSTTHEEFGGFSIRSEYYRNLIGEIHGLQLQKAD</sequence>
<dbReference type="RefSeq" id="WP_184250794.1">
    <property type="nucleotide sequence ID" value="NZ_BAAACU010000003.1"/>
</dbReference>
<keyword evidence="2" id="KW-1185">Reference proteome</keyword>
<organism evidence="1 2">
    <name type="scientific">Gracilibacillus halotolerans</name>
    <dbReference type="NCBI Taxonomy" id="74386"/>
    <lineage>
        <taxon>Bacteria</taxon>
        <taxon>Bacillati</taxon>
        <taxon>Bacillota</taxon>
        <taxon>Bacilli</taxon>
        <taxon>Bacillales</taxon>
        <taxon>Bacillaceae</taxon>
        <taxon>Gracilibacillus</taxon>
    </lineage>
</organism>
<name>A0A841RRG3_9BACI</name>
<gene>
    <name evidence="1" type="ORF">GGQ92_003025</name>
</gene>
<comment type="caution">
    <text evidence="1">The sequence shown here is derived from an EMBL/GenBank/DDBJ whole genome shotgun (WGS) entry which is preliminary data.</text>
</comment>
<evidence type="ECO:0000313" key="2">
    <source>
        <dbReference type="Proteomes" id="UP000572212"/>
    </source>
</evidence>